<feature type="compositionally biased region" description="Polar residues" evidence="1">
    <location>
        <begin position="132"/>
        <end position="149"/>
    </location>
</feature>
<feature type="region of interest" description="Disordered" evidence="1">
    <location>
        <begin position="88"/>
        <end position="173"/>
    </location>
</feature>
<feature type="region of interest" description="Disordered" evidence="1">
    <location>
        <begin position="301"/>
        <end position="324"/>
    </location>
</feature>
<feature type="region of interest" description="Disordered" evidence="1">
    <location>
        <begin position="515"/>
        <end position="540"/>
    </location>
</feature>
<feature type="compositionally biased region" description="Basic residues" evidence="1">
    <location>
        <begin position="348"/>
        <end position="366"/>
    </location>
</feature>
<name>A0ABR0C8W5_PURLI</name>
<feature type="compositionally biased region" description="Basic and acidic residues" evidence="1">
    <location>
        <begin position="111"/>
        <end position="128"/>
    </location>
</feature>
<keyword evidence="3" id="KW-1185">Reference proteome</keyword>
<evidence type="ECO:0000313" key="2">
    <source>
        <dbReference type="EMBL" id="KAK4092667.1"/>
    </source>
</evidence>
<dbReference type="EMBL" id="JAWRVI010000008">
    <property type="protein sequence ID" value="KAK4092667.1"/>
    <property type="molecule type" value="Genomic_DNA"/>
</dbReference>
<reference evidence="2 3" key="1">
    <citation type="journal article" date="2024" name="Microbiol. Resour. Announc.">
        <title>Genome annotations for the ascomycete fungi Trichoderma harzianum, Trichoderma aggressivum, and Purpureocillium lilacinum.</title>
        <authorList>
            <person name="Beijen E.P.W."/>
            <person name="Ohm R.A."/>
        </authorList>
    </citation>
    <scope>NUCLEOTIDE SEQUENCE [LARGE SCALE GENOMIC DNA]</scope>
    <source>
        <strain evidence="2 3">CBS 150709</strain>
    </source>
</reference>
<gene>
    <name evidence="2" type="ORF">Purlil1_3288</name>
</gene>
<proteinExistence type="predicted"/>
<evidence type="ECO:0000313" key="3">
    <source>
        <dbReference type="Proteomes" id="UP001287286"/>
    </source>
</evidence>
<comment type="caution">
    <text evidence="2">The sequence shown here is derived from an EMBL/GenBank/DDBJ whole genome shotgun (WGS) entry which is preliminary data.</text>
</comment>
<feature type="region of interest" description="Disordered" evidence="1">
    <location>
        <begin position="206"/>
        <end position="243"/>
    </location>
</feature>
<protein>
    <submittedName>
        <fullName evidence="2">Uncharacterized protein</fullName>
    </submittedName>
</protein>
<feature type="compositionally biased region" description="Polar residues" evidence="1">
    <location>
        <begin position="481"/>
        <end position="491"/>
    </location>
</feature>
<sequence length="647" mass="70736">MTTGTPTTACCEQVEVHGTSPSDTWATRVRAPAKTKQTTVRTRRVEAGEGEGEGEGVYLVWGGRFRWARRPGGYEYLCRLARHGEVPGRASASLGRRASNRGSWGGGYPESHARRDIRQAGSGSEHRYTLSRIHQSSEGIAGRYQQQRAPPTPRKVKKRYSKRGGSARPSLSWRLPLMLERRSRKESGKDGASTWFQVSGPLLEASEAGRRQRDVAPRRPRASTGRAHGANGGAEAGEWGSRDKVQSEVLREAPLVVVEPEAEYALGSWRRLDRFLLPRVHLPVGWAAECRRAPSSRRWKPRAGNYRGITTKSSVPSPPVPGRHLTWDVRRISLRRRLQATAVDKPKTPGRRARHRSLARRLRAKCARPASCDEEEPERKQDKARSLAALPERREHKVPSGTLAGTCLTAPINRGEGGATPSWNDTFGTGREPHLKGRCHTAASEAPGRLQGSSRAPPGLLQGSSRAGPDGQMAPDRVLSDLTQPSNSTTRAVNGLSSFALSAARARATAVGSHTLCHLPGVPPSSSTRPSPREPAPAPPLGPRALWRWAFNGGLSRAAGQQGTRPRWVRCTPRHSSAEGQRGVDEVGGSWIRAYPRYQGINYMGRRPRLHAQAQPTSPPHRHSAVFPQTQMASGLASIPYLPIDLN</sequence>
<feature type="region of interest" description="Disordered" evidence="1">
    <location>
        <begin position="341"/>
        <end position="491"/>
    </location>
</feature>
<accession>A0ABR0C8W5</accession>
<evidence type="ECO:0000256" key="1">
    <source>
        <dbReference type="SAM" id="MobiDB-lite"/>
    </source>
</evidence>
<feature type="compositionally biased region" description="Basic and acidic residues" evidence="1">
    <location>
        <begin position="377"/>
        <end position="398"/>
    </location>
</feature>
<dbReference type="Proteomes" id="UP001287286">
    <property type="component" value="Unassembled WGS sequence"/>
</dbReference>
<feature type="compositionally biased region" description="Basic and acidic residues" evidence="1">
    <location>
        <begin position="207"/>
        <end position="217"/>
    </location>
</feature>
<organism evidence="2 3">
    <name type="scientific">Purpureocillium lilacinum</name>
    <name type="common">Paecilomyces lilacinus</name>
    <dbReference type="NCBI Taxonomy" id="33203"/>
    <lineage>
        <taxon>Eukaryota</taxon>
        <taxon>Fungi</taxon>
        <taxon>Dikarya</taxon>
        <taxon>Ascomycota</taxon>
        <taxon>Pezizomycotina</taxon>
        <taxon>Sordariomycetes</taxon>
        <taxon>Hypocreomycetidae</taxon>
        <taxon>Hypocreales</taxon>
        <taxon>Ophiocordycipitaceae</taxon>
        <taxon>Purpureocillium</taxon>
    </lineage>
</organism>